<dbReference type="AlphaFoldDB" id="A0A974BLV0"/>
<dbReference type="EMBL" id="JACBNQ010000022">
    <property type="protein sequence ID" value="NYB75462.1"/>
    <property type="molecule type" value="Genomic_DNA"/>
</dbReference>
<proteinExistence type="predicted"/>
<dbReference type="Proteomes" id="UP000611629">
    <property type="component" value="Unassembled WGS sequence"/>
</dbReference>
<comment type="caution">
    <text evidence="1">The sequence shown here is derived from an EMBL/GenBank/DDBJ whole genome shotgun (WGS) entry which is preliminary data.</text>
</comment>
<accession>A0A974BLV0</accession>
<keyword evidence="2" id="KW-1185">Reference proteome</keyword>
<evidence type="ECO:0000313" key="1">
    <source>
        <dbReference type="EMBL" id="NYB75462.1"/>
    </source>
</evidence>
<name>A0A974BLV0_SEDHY</name>
<gene>
    <name evidence="1" type="ORF">HZF24_15035</name>
</gene>
<organism evidence="1 2">
    <name type="scientific">Sedimentibacter hydroxybenzoicus DSM 7310</name>
    <dbReference type="NCBI Taxonomy" id="1123245"/>
    <lineage>
        <taxon>Bacteria</taxon>
        <taxon>Bacillati</taxon>
        <taxon>Bacillota</taxon>
        <taxon>Tissierellia</taxon>
        <taxon>Sedimentibacter</taxon>
    </lineage>
</organism>
<protein>
    <submittedName>
        <fullName evidence="1">Uncharacterized protein</fullName>
    </submittedName>
</protein>
<evidence type="ECO:0000313" key="2">
    <source>
        <dbReference type="Proteomes" id="UP000611629"/>
    </source>
</evidence>
<dbReference type="Pfam" id="PF19640">
    <property type="entry name" value="DUF6143"/>
    <property type="match status" value="1"/>
</dbReference>
<dbReference type="InterPro" id="IPR046141">
    <property type="entry name" value="DUF6143"/>
</dbReference>
<reference evidence="1" key="1">
    <citation type="submission" date="2020-07" db="EMBL/GenBank/DDBJ databases">
        <title>Genomic analysis of a strain of Sedimentibacter Hydroxybenzoicus DSM7310.</title>
        <authorList>
            <person name="Ma S."/>
        </authorList>
    </citation>
    <scope>NUCLEOTIDE SEQUENCE</scope>
    <source>
        <strain evidence="1">DSM 7310</strain>
    </source>
</reference>
<sequence>MSPESQSPASFNYVAEIPIATAKSMEGKYFVGTAVNVRFGEATNGWSRLYNPPGSGVNLYVNAWVISDIISTPFRVQIWFNSTPPGIIQESPFVASANTAIIPRPQPKTILQFGVGVRGFPTDGNLAFGRSGAAGTMIEEEEQGRFIFPPGGSFTVYLSNPDRPTLPAIARVAFGWWEEPIL</sequence>